<evidence type="ECO:0000256" key="1">
    <source>
        <dbReference type="SAM" id="MobiDB-lite"/>
    </source>
</evidence>
<feature type="compositionally biased region" description="Basic and acidic residues" evidence="1">
    <location>
        <begin position="56"/>
        <end position="67"/>
    </location>
</feature>
<name>A0A4S4LJY0_9AGAM</name>
<dbReference type="EMBL" id="SGPK01000003">
    <property type="protein sequence ID" value="THH12135.1"/>
    <property type="molecule type" value="Genomic_DNA"/>
</dbReference>
<accession>A0A4S4LJY0</accession>
<comment type="caution">
    <text evidence="2">The sequence shown here is derived from an EMBL/GenBank/DDBJ whole genome shotgun (WGS) entry which is preliminary data.</text>
</comment>
<sequence length="145" mass="16585">MAPKLSNKRVISASAVRRRLAKILTAEWMSGLHPTVVRVLKAEMKRKRKEQRKRMLKEQEEIEDRQGENQTLADEMHELFHPIEVDSIPPPKLAFPSHITEFDFTFGEYPDVTLESLNLPAFDMGNPPILGPAEIDLETLLQLGQ</sequence>
<keyword evidence="3" id="KW-1185">Reference proteome</keyword>
<proteinExistence type="predicted"/>
<dbReference type="Proteomes" id="UP000308199">
    <property type="component" value="Unassembled WGS sequence"/>
</dbReference>
<evidence type="ECO:0000313" key="2">
    <source>
        <dbReference type="EMBL" id="THH12135.1"/>
    </source>
</evidence>
<feature type="region of interest" description="Disordered" evidence="1">
    <location>
        <begin position="48"/>
        <end position="69"/>
    </location>
</feature>
<gene>
    <name evidence="2" type="ORF">EW145_g186</name>
</gene>
<organism evidence="2 3">
    <name type="scientific">Phellinidium pouzarii</name>
    <dbReference type="NCBI Taxonomy" id="167371"/>
    <lineage>
        <taxon>Eukaryota</taxon>
        <taxon>Fungi</taxon>
        <taxon>Dikarya</taxon>
        <taxon>Basidiomycota</taxon>
        <taxon>Agaricomycotina</taxon>
        <taxon>Agaricomycetes</taxon>
        <taxon>Hymenochaetales</taxon>
        <taxon>Hymenochaetaceae</taxon>
        <taxon>Phellinidium</taxon>
    </lineage>
</organism>
<reference evidence="2 3" key="1">
    <citation type="submission" date="2019-02" db="EMBL/GenBank/DDBJ databases">
        <title>Genome sequencing of the rare red list fungi Phellinidium pouzarii.</title>
        <authorList>
            <person name="Buettner E."/>
            <person name="Kellner H."/>
        </authorList>
    </citation>
    <scope>NUCLEOTIDE SEQUENCE [LARGE SCALE GENOMIC DNA]</scope>
    <source>
        <strain evidence="2 3">DSM 108285</strain>
    </source>
</reference>
<evidence type="ECO:0000313" key="3">
    <source>
        <dbReference type="Proteomes" id="UP000308199"/>
    </source>
</evidence>
<protein>
    <submittedName>
        <fullName evidence="2">Uncharacterized protein</fullName>
    </submittedName>
</protein>
<dbReference type="AlphaFoldDB" id="A0A4S4LJY0"/>